<dbReference type="InterPro" id="IPR008201">
    <property type="entry name" value="HepT-like"/>
</dbReference>
<gene>
    <name evidence="7" type="ORF">FB558_6929</name>
</gene>
<evidence type="ECO:0000256" key="1">
    <source>
        <dbReference type="ARBA" id="ARBA00022553"/>
    </source>
</evidence>
<evidence type="ECO:0000256" key="4">
    <source>
        <dbReference type="ARBA" id="ARBA00022741"/>
    </source>
</evidence>
<dbReference type="Pfam" id="PF01934">
    <property type="entry name" value="HepT-like"/>
    <property type="match status" value="1"/>
</dbReference>
<evidence type="ECO:0000313" key="7">
    <source>
        <dbReference type="EMBL" id="TQM03904.1"/>
    </source>
</evidence>
<sequence length="115" mass="12863">MRRDPRAYLSDVIQAGEAVQRFVDGLTLAGYRDDLLVRSAVERQLEIAGEALNQLSRVDHGLAARIPDVGAVVGFRNVLVHGYAQVDDTRVWRTVHESVPTLLETVRRLRDELDG</sequence>
<dbReference type="InterPro" id="IPR051813">
    <property type="entry name" value="HepT_RNase_toxin"/>
</dbReference>
<dbReference type="Proteomes" id="UP000315677">
    <property type="component" value="Unassembled WGS sequence"/>
</dbReference>
<evidence type="ECO:0000256" key="5">
    <source>
        <dbReference type="ARBA" id="ARBA00022801"/>
    </source>
</evidence>
<keyword evidence="1" id="KW-0597">Phosphoprotein</keyword>
<keyword evidence="2" id="KW-1277">Toxin-antitoxin system</keyword>
<evidence type="ECO:0000313" key="8">
    <source>
        <dbReference type="Proteomes" id="UP000315677"/>
    </source>
</evidence>
<dbReference type="GO" id="GO:0004540">
    <property type="term" value="F:RNA nuclease activity"/>
    <property type="evidence" value="ECO:0007669"/>
    <property type="project" value="InterPro"/>
</dbReference>
<evidence type="ECO:0000256" key="3">
    <source>
        <dbReference type="ARBA" id="ARBA00022722"/>
    </source>
</evidence>
<organism evidence="7 8">
    <name type="scientific">Pseudonocardia kunmingensis</name>
    <dbReference type="NCBI Taxonomy" id="630975"/>
    <lineage>
        <taxon>Bacteria</taxon>
        <taxon>Bacillati</taxon>
        <taxon>Actinomycetota</taxon>
        <taxon>Actinomycetes</taxon>
        <taxon>Pseudonocardiales</taxon>
        <taxon>Pseudonocardiaceae</taxon>
        <taxon>Pseudonocardia</taxon>
    </lineage>
</organism>
<accession>A0A543D3J0</accession>
<keyword evidence="5" id="KW-0378">Hydrolase</keyword>
<dbReference type="PANTHER" id="PTHR34139:SF1">
    <property type="entry name" value="RNASE MJ1380-RELATED"/>
    <property type="match status" value="1"/>
</dbReference>
<keyword evidence="8" id="KW-1185">Reference proteome</keyword>
<dbReference type="GO" id="GO:0110001">
    <property type="term" value="C:toxin-antitoxin complex"/>
    <property type="evidence" value="ECO:0007669"/>
    <property type="project" value="InterPro"/>
</dbReference>
<evidence type="ECO:0000256" key="2">
    <source>
        <dbReference type="ARBA" id="ARBA00022649"/>
    </source>
</evidence>
<dbReference type="GO" id="GO:0016787">
    <property type="term" value="F:hydrolase activity"/>
    <property type="evidence" value="ECO:0007669"/>
    <property type="project" value="UniProtKB-KW"/>
</dbReference>
<name>A0A543D3J0_9PSEU</name>
<comment type="similarity">
    <text evidence="6">Belongs to the HepT RNase toxin family.</text>
</comment>
<keyword evidence="4" id="KW-0547">Nucleotide-binding</keyword>
<dbReference type="PANTHER" id="PTHR34139">
    <property type="entry name" value="UPF0331 PROTEIN MJ0127"/>
    <property type="match status" value="1"/>
</dbReference>
<protein>
    <submittedName>
        <fullName evidence="7">Uncharacterized protein with HEPN domain</fullName>
    </submittedName>
</protein>
<dbReference type="GO" id="GO:0000166">
    <property type="term" value="F:nucleotide binding"/>
    <property type="evidence" value="ECO:0007669"/>
    <property type="project" value="UniProtKB-KW"/>
</dbReference>
<proteinExistence type="inferred from homology"/>
<keyword evidence="3" id="KW-0540">Nuclease</keyword>
<dbReference type="Gene3D" id="1.20.120.580">
    <property type="entry name" value="bsu32300-like"/>
    <property type="match status" value="1"/>
</dbReference>
<dbReference type="InterPro" id="IPR037038">
    <property type="entry name" value="HepT-like_sf"/>
</dbReference>
<reference evidence="7 8" key="1">
    <citation type="submission" date="2019-06" db="EMBL/GenBank/DDBJ databases">
        <title>Sequencing the genomes of 1000 actinobacteria strains.</title>
        <authorList>
            <person name="Klenk H.-P."/>
        </authorList>
    </citation>
    <scope>NUCLEOTIDE SEQUENCE [LARGE SCALE GENOMIC DNA]</scope>
    <source>
        <strain evidence="7 8">DSM 45301</strain>
    </source>
</reference>
<evidence type="ECO:0000256" key="6">
    <source>
        <dbReference type="ARBA" id="ARBA00024207"/>
    </source>
</evidence>
<dbReference type="OrthoDB" id="159782at2"/>
<comment type="caution">
    <text evidence="7">The sequence shown here is derived from an EMBL/GenBank/DDBJ whole genome shotgun (WGS) entry which is preliminary data.</text>
</comment>
<dbReference type="AlphaFoldDB" id="A0A543D3J0"/>
<dbReference type="EMBL" id="VFPA01000005">
    <property type="protein sequence ID" value="TQM03904.1"/>
    <property type="molecule type" value="Genomic_DNA"/>
</dbReference>